<dbReference type="EMBL" id="CAJPVJ010009415">
    <property type="protein sequence ID" value="CAG2172582.1"/>
    <property type="molecule type" value="Genomic_DNA"/>
</dbReference>
<dbReference type="Proteomes" id="UP000728032">
    <property type="component" value="Unassembled WGS sequence"/>
</dbReference>
<organism evidence="3">
    <name type="scientific">Oppiella nova</name>
    <dbReference type="NCBI Taxonomy" id="334625"/>
    <lineage>
        <taxon>Eukaryota</taxon>
        <taxon>Metazoa</taxon>
        <taxon>Ecdysozoa</taxon>
        <taxon>Arthropoda</taxon>
        <taxon>Chelicerata</taxon>
        <taxon>Arachnida</taxon>
        <taxon>Acari</taxon>
        <taxon>Acariformes</taxon>
        <taxon>Sarcoptiformes</taxon>
        <taxon>Oribatida</taxon>
        <taxon>Brachypylina</taxon>
        <taxon>Oppioidea</taxon>
        <taxon>Oppiidae</taxon>
        <taxon>Oppiella</taxon>
    </lineage>
</organism>
<dbReference type="AlphaFoldDB" id="A0A7R9M979"/>
<dbReference type="Pfam" id="PF01425">
    <property type="entry name" value="Amidase"/>
    <property type="match status" value="2"/>
</dbReference>
<dbReference type="SUPFAM" id="SSF75304">
    <property type="entry name" value="Amidase signature (AS) enzymes"/>
    <property type="match status" value="1"/>
</dbReference>
<reference evidence="3" key="1">
    <citation type="submission" date="2020-11" db="EMBL/GenBank/DDBJ databases">
        <authorList>
            <person name="Tran Van P."/>
        </authorList>
    </citation>
    <scope>NUCLEOTIDE SEQUENCE</scope>
</reference>
<evidence type="ECO:0000256" key="1">
    <source>
        <dbReference type="SAM" id="Coils"/>
    </source>
</evidence>
<feature type="domain" description="Amidase" evidence="2">
    <location>
        <begin position="306"/>
        <end position="399"/>
    </location>
</feature>
<proteinExistence type="predicted"/>
<dbReference type="GO" id="GO:0012505">
    <property type="term" value="C:endomembrane system"/>
    <property type="evidence" value="ECO:0007669"/>
    <property type="project" value="TreeGrafter"/>
</dbReference>
<dbReference type="InterPro" id="IPR023631">
    <property type="entry name" value="Amidase_dom"/>
</dbReference>
<dbReference type="Gene3D" id="3.90.1300.10">
    <property type="entry name" value="Amidase signature (AS) domain"/>
    <property type="match status" value="2"/>
</dbReference>
<feature type="coiled-coil region" evidence="1">
    <location>
        <begin position="305"/>
        <end position="332"/>
    </location>
</feature>
<dbReference type="InterPro" id="IPR052739">
    <property type="entry name" value="FAAH2"/>
</dbReference>
<accession>A0A7R9M979</accession>
<keyword evidence="1" id="KW-0175">Coiled coil</keyword>
<gene>
    <name evidence="3" type="ORF">ONB1V03_LOCUS12038</name>
</gene>
<dbReference type="InterPro" id="IPR036928">
    <property type="entry name" value="AS_sf"/>
</dbReference>
<feature type="domain" description="Amidase" evidence="2">
    <location>
        <begin position="62"/>
        <end position="280"/>
    </location>
</feature>
<name>A0A7R9M979_9ACAR</name>
<sequence>MCWSINYINRTIRVILDIFVRVIGLLYPSNQRYLPPITDRLLLEPAINLVKLIKTGRLKCEDLVKAYVDRIKTVQPHINAVIDERYELAVEEAKEVDKQVTHELQGNEPLNGVSIHSQPLLGIPFVGKDCIPIKGLFQTTGCPARKGIKATEDATVVKYLRDAGAIPLAMTNVPELLLSWNTYNKLYGQTYNPYDKSIIPAGSSGGCASLVSSAGAIMGIGSDIGGSIRIPSFFCGLFGHCITHELIPKDNHWPPFPEEMMKYYTYGPIVRFATDLKPMVKFCKTLYGGSDHTITALVMAVAMRLSISEQESQEYLKIRDELKAELNELLGNDNILLFPTHPDNCVKLNATIINMKNTSYTMVFNILDMTITQVPIGLNSRGLPLGVQVIANAFNDHLTIAVAEELERRFGGWVPPTKVQYE</sequence>
<dbReference type="OrthoDB" id="6428749at2759"/>
<evidence type="ECO:0000259" key="2">
    <source>
        <dbReference type="Pfam" id="PF01425"/>
    </source>
</evidence>
<dbReference type="EMBL" id="OC924240">
    <property type="protein sequence ID" value="CAD7655395.1"/>
    <property type="molecule type" value="Genomic_DNA"/>
</dbReference>
<dbReference type="PANTHER" id="PTHR43372:SF4">
    <property type="entry name" value="FATTY-ACID AMIDE HYDROLASE 2"/>
    <property type="match status" value="1"/>
</dbReference>
<evidence type="ECO:0000313" key="3">
    <source>
        <dbReference type="EMBL" id="CAD7655395.1"/>
    </source>
</evidence>
<evidence type="ECO:0000313" key="4">
    <source>
        <dbReference type="Proteomes" id="UP000728032"/>
    </source>
</evidence>
<keyword evidence="4" id="KW-1185">Reference proteome</keyword>
<protein>
    <recommendedName>
        <fullName evidence="2">Amidase domain-containing protein</fullName>
    </recommendedName>
</protein>
<dbReference type="PANTHER" id="PTHR43372">
    <property type="entry name" value="FATTY-ACID AMIDE HYDROLASE"/>
    <property type="match status" value="1"/>
</dbReference>